<sequence>MSQAPRVLLVDDSTPDLVLHQIAFEEAGYPVELESYQKAAEALRDIEAGTLKPDLILLDINMPGMDGWEFAEAYDQLRESQRTGTIVMMLTTSLNPSDRERAERCGVIERFFNKPLTAEMIETMLRTHGFLDD</sequence>
<keyword evidence="1" id="KW-0597">Phosphoprotein</keyword>
<protein>
    <submittedName>
        <fullName evidence="3">Response regulator</fullName>
    </submittedName>
</protein>
<dbReference type="InterPro" id="IPR052893">
    <property type="entry name" value="TCS_response_regulator"/>
</dbReference>
<gene>
    <name evidence="3" type="ORF">DEH80_15360</name>
</gene>
<dbReference type="AlphaFoldDB" id="A0A383XQD6"/>
<dbReference type="EMBL" id="QEQK01000017">
    <property type="protein sequence ID" value="PWN54840.1"/>
    <property type="molecule type" value="Genomic_DNA"/>
</dbReference>
<dbReference type="PANTHER" id="PTHR44520:SF2">
    <property type="entry name" value="RESPONSE REGULATOR RCP1"/>
    <property type="match status" value="1"/>
</dbReference>
<evidence type="ECO:0000259" key="2">
    <source>
        <dbReference type="PROSITE" id="PS50110"/>
    </source>
</evidence>
<evidence type="ECO:0000256" key="1">
    <source>
        <dbReference type="PROSITE-ProRule" id="PRU00169"/>
    </source>
</evidence>
<keyword evidence="4" id="KW-1185">Reference proteome</keyword>
<dbReference type="SUPFAM" id="SSF52172">
    <property type="entry name" value="CheY-like"/>
    <property type="match status" value="1"/>
</dbReference>
<dbReference type="GO" id="GO:0000160">
    <property type="term" value="P:phosphorelay signal transduction system"/>
    <property type="evidence" value="ECO:0007669"/>
    <property type="project" value="InterPro"/>
</dbReference>
<dbReference type="PANTHER" id="PTHR44520">
    <property type="entry name" value="RESPONSE REGULATOR RCP1-RELATED"/>
    <property type="match status" value="1"/>
</dbReference>
<dbReference type="SMART" id="SM00448">
    <property type="entry name" value="REC"/>
    <property type="match status" value="1"/>
</dbReference>
<dbReference type="InterPro" id="IPR001789">
    <property type="entry name" value="Sig_transdc_resp-reg_receiver"/>
</dbReference>
<dbReference type="InterPro" id="IPR011006">
    <property type="entry name" value="CheY-like_superfamily"/>
</dbReference>
<dbReference type="PROSITE" id="PS50110">
    <property type="entry name" value="RESPONSE_REGULATORY"/>
    <property type="match status" value="1"/>
</dbReference>
<comment type="caution">
    <text evidence="3">The sequence shown here is derived from an EMBL/GenBank/DDBJ whole genome shotgun (WGS) entry which is preliminary data.</text>
</comment>
<dbReference type="Pfam" id="PF00072">
    <property type="entry name" value="Response_reg"/>
    <property type="match status" value="1"/>
</dbReference>
<feature type="modified residue" description="4-aspartylphosphate" evidence="1">
    <location>
        <position position="59"/>
    </location>
</feature>
<evidence type="ECO:0000313" key="4">
    <source>
        <dbReference type="Proteomes" id="UP000251800"/>
    </source>
</evidence>
<organism evidence="3 4">
    <name type="scientific">Abyssibacter profundi</name>
    <dbReference type="NCBI Taxonomy" id="2182787"/>
    <lineage>
        <taxon>Bacteria</taxon>
        <taxon>Pseudomonadati</taxon>
        <taxon>Pseudomonadota</taxon>
        <taxon>Gammaproteobacteria</taxon>
        <taxon>Chromatiales</taxon>
        <taxon>Oceanococcaceae</taxon>
        <taxon>Abyssibacter</taxon>
    </lineage>
</organism>
<feature type="domain" description="Response regulatory" evidence="2">
    <location>
        <begin position="6"/>
        <end position="129"/>
    </location>
</feature>
<proteinExistence type="predicted"/>
<name>A0A383XQD6_9GAMM</name>
<evidence type="ECO:0000313" key="3">
    <source>
        <dbReference type="EMBL" id="PWN54840.1"/>
    </source>
</evidence>
<dbReference type="RefSeq" id="WP_109721403.1">
    <property type="nucleotide sequence ID" value="NZ_QEQK01000017.1"/>
</dbReference>
<dbReference type="Proteomes" id="UP000251800">
    <property type="component" value="Unassembled WGS sequence"/>
</dbReference>
<dbReference type="OrthoDB" id="9796655at2"/>
<accession>A0A383XQD6</accession>
<dbReference type="Gene3D" id="3.40.50.2300">
    <property type="match status" value="1"/>
</dbReference>
<reference evidence="3 4" key="1">
    <citation type="submission" date="2018-05" db="EMBL/GenBank/DDBJ databases">
        <title>Abyssibacter profundi OUC007T gen. nov., sp. nov, a marine bacterium isolated from seawater of the Mariana Trench.</title>
        <authorList>
            <person name="Zhou S."/>
        </authorList>
    </citation>
    <scope>NUCLEOTIDE SEQUENCE [LARGE SCALE GENOMIC DNA]</scope>
    <source>
        <strain evidence="3 4">OUC007</strain>
    </source>
</reference>